<keyword evidence="2" id="KW-1185">Reference proteome</keyword>
<accession>A0AAN7FCD1</accession>
<dbReference type="PANTHER" id="PTHR44083:SF2">
    <property type="entry name" value="TOPLESS-RELATED PROTEIN 3"/>
    <property type="match status" value="1"/>
</dbReference>
<evidence type="ECO:0000313" key="1">
    <source>
        <dbReference type="EMBL" id="KAK4590803.1"/>
    </source>
</evidence>
<dbReference type="GO" id="GO:0006355">
    <property type="term" value="P:regulation of DNA-templated transcription"/>
    <property type="evidence" value="ECO:0007669"/>
    <property type="project" value="InterPro"/>
</dbReference>
<sequence>MEDGTDRTKPWHLSEIVDAVQCRVVAMPEGTDSSSKVVQLLYANSGIGVLALGSNGVQKLWKWARNER</sequence>
<proteinExistence type="predicted"/>
<reference evidence="1 2" key="1">
    <citation type="journal article" date="2023" name="G3 (Bethesda)">
        <title>A haplotype-resolved chromosome-scale genome for Quercus rubra L. provides insights into the genetics of adaptive traits for red oak species.</title>
        <authorList>
            <person name="Kapoor B."/>
            <person name="Jenkins J."/>
            <person name="Schmutz J."/>
            <person name="Zhebentyayeva T."/>
            <person name="Kuelheim C."/>
            <person name="Coggeshall M."/>
            <person name="Heim C."/>
            <person name="Lasky J.R."/>
            <person name="Leites L."/>
            <person name="Islam-Faridi N."/>
            <person name="Romero-Severson J."/>
            <person name="DeLeo V.L."/>
            <person name="Lucas S.M."/>
            <person name="Lazic D."/>
            <person name="Gailing O."/>
            <person name="Carlson J."/>
            <person name="Staton M."/>
        </authorList>
    </citation>
    <scope>NUCLEOTIDE SEQUENCE [LARGE SCALE GENOMIC DNA]</scope>
    <source>
        <strain evidence="1">Pseudo-F2</strain>
    </source>
</reference>
<dbReference type="PANTHER" id="PTHR44083">
    <property type="entry name" value="TOPLESS-RELATED PROTEIN 1-RELATED"/>
    <property type="match status" value="1"/>
</dbReference>
<gene>
    <name evidence="1" type="ORF">RGQ29_021119</name>
</gene>
<dbReference type="EMBL" id="JAXUIC010000005">
    <property type="protein sequence ID" value="KAK4590803.1"/>
    <property type="molecule type" value="Genomic_DNA"/>
</dbReference>
<evidence type="ECO:0000313" key="2">
    <source>
        <dbReference type="Proteomes" id="UP001324115"/>
    </source>
</evidence>
<organism evidence="1 2">
    <name type="scientific">Quercus rubra</name>
    <name type="common">Northern red oak</name>
    <name type="synonym">Quercus borealis</name>
    <dbReference type="NCBI Taxonomy" id="3512"/>
    <lineage>
        <taxon>Eukaryota</taxon>
        <taxon>Viridiplantae</taxon>
        <taxon>Streptophyta</taxon>
        <taxon>Embryophyta</taxon>
        <taxon>Tracheophyta</taxon>
        <taxon>Spermatophyta</taxon>
        <taxon>Magnoliopsida</taxon>
        <taxon>eudicotyledons</taxon>
        <taxon>Gunneridae</taxon>
        <taxon>Pentapetalae</taxon>
        <taxon>rosids</taxon>
        <taxon>fabids</taxon>
        <taxon>Fagales</taxon>
        <taxon>Fagaceae</taxon>
        <taxon>Quercus</taxon>
    </lineage>
</organism>
<comment type="caution">
    <text evidence="1">The sequence shown here is derived from an EMBL/GenBank/DDBJ whole genome shotgun (WGS) entry which is preliminary data.</text>
</comment>
<protein>
    <submittedName>
        <fullName evidence="1">Uncharacterized protein</fullName>
    </submittedName>
</protein>
<dbReference type="AlphaFoldDB" id="A0AAN7FCD1"/>
<name>A0AAN7FCD1_QUERU</name>
<dbReference type="Proteomes" id="UP001324115">
    <property type="component" value="Unassembled WGS sequence"/>
</dbReference>
<dbReference type="InterPro" id="IPR027728">
    <property type="entry name" value="Topless_fam"/>
</dbReference>